<dbReference type="Gene3D" id="3.20.20.150">
    <property type="entry name" value="Divalent-metal-dependent TIM barrel enzymes"/>
    <property type="match status" value="1"/>
</dbReference>
<evidence type="ECO:0000313" key="6">
    <source>
        <dbReference type="Proteomes" id="UP000004926"/>
    </source>
</evidence>
<evidence type="ECO:0000313" key="5">
    <source>
        <dbReference type="EMBL" id="EHR49608.1"/>
    </source>
</evidence>
<evidence type="ECO:0000256" key="1">
    <source>
        <dbReference type="ARBA" id="ARBA00023235"/>
    </source>
</evidence>
<name>H5WZE6_9PSEU</name>
<feature type="active site" description="Proton donor/acceptor" evidence="3">
    <location>
        <position position="158"/>
    </location>
</feature>
<organism evidence="5 6">
    <name type="scientific">Saccharomonospora marina XMU15</name>
    <dbReference type="NCBI Taxonomy" id="882083"/>
    <lineage>
        <taxon>Bacteria</taxon>
        <taxon>Bacillati</taxon>
        <taxon>Actinomycetota</taxon>
        <taxon>Actinomycetes</taxon>
        <taxon>Pseudonocardiales</taxon>
        <taxon>Pseudonocardiaceae</taxon>
        <taxon>Saccharomonospora</taxon>
    </lineage>
</organism>
<comment type="similarity">
    <text evidence="2">Belongs to the hyi family.</text>
</comment>
<dbReference type="PANTHER" id="PTHR43489">
    <property type="entry name" value="ISOMERASE"/>
    <property type="match status" value="1"/>
</dbReference>
<dbReference type="GO" id="GO:0046487">
    <property type="term" value="P:glyoxylate metabolic process"/>
    <property type="evidence" value="ECO:0007669"/>
    <property type="project" value="TreeGrafter"/>
</dbReference>
<dbReference type="Proteomes" id="UP000004926">
    <property type="component" value="Chromosome"/>
</dbReference>
<dbReference type="EMBL" id="CM001439">
    <property type="protein sequence ID" value="EHR49608.1"/>
    <property type="molecule type" value="Genomic_DNA"/>
</dbReference>
<dbReference type="STRING" id="882083.SacmaDRAFT_1329"/>
<evidence type="ECO:0000256" key="3">
    <source>
        <dbReference type="PIRSR" id="PIRSR006241-50"/>
    </source>
</evidence>
<accession>H5WZE6</accession>
<protein>
    <submittedName>
        <fullName evidence="5">Hydroxypyruvate isomerase</fullName>
    </submittedName>
</protein>
<proteinExistence type="inferred from homology"/>
<dbReference type="AlphaFoldDB" id="H5WZE6"/>
<dbReference type="PANTHER" id="PTHR43489:SF6">
    <property type="entry name" value="HYDROXYPYRUVATE ISOMERASE-RELATED"/>
    <property type="match status" value="1"/>
</dbReference>
<dbReference type="InterPro" id="IPR050417">
    <property type="entry name" value="Sugar_Epim/Isomerase"/>
</dbReference>
<dbReference type="PIRSF" id="PIRSF006241">
    <property type="entry name" value="HyI"/>
    <property type="match status" value="1"/>
</dbReference>
<keyword evidence="6" id="KW-1185">Reference proteome</keyword>
<dbReference type="InterPro" id="IPR013022">
    <property type="entry name" value="Xyl_isomerase-like_TIM-brl"/>
</dbReference>
<dbReference type="InterPro" id="IPR026040">
    <property type="entry name" value="HyI-like"/>
</dbReference>
<evidence type="ECO:0000259" key="4">
    <source>
        <dbReference type="Pfam" id="PF01261"/>
    </source>
</evidence>
<dbReference type="eggNOG" id="COG3622">
    <property type="taxonomic scope" value="Bacteria"/>
</dbReference>
<feature type="domain" description="Xylose isomerase-like TIM barrel" evidence="4">
    <location>
        <begin position="31"/>
        <end position="268"/>
    </location>
</feature>
<feature type="active site" description="Proton donor/acceptor" evidence="3">
    <location>
        <position position="253"/>
    </location>
</feature>
<gene>
    <name evidence="5" type="ORF">SacmaDRAFT_1329</name>
</gene>
<keyword evidence="5" id="KW-0670">Pyruvate</keyword>
<dbReference type="GO" id="GO:0008903">
    <property type="term" value="F:hydroxypyruvate isomerase activity"/>
    <property type="evidence" value="ECO:0007669"/>
    <property type="project" value="TreeGrafter"/>
</dbReference>
<dbReference type="OrthoDB" id="9786584at2"/>
<reference evidence="5 6" key="1">
    <citation type="journal article" date="2012" name="Stand. Genomic Sci.">
        <title>Genome sequence of the ocean sediment bacterium Saccharomonospora marina type strain (XMU15(T)).</title>
        <authorList>
            <person name="Klenk H.P."/>
            <person name="Lu M."/>
            <person name="Lucas S."/>
            <person name="Lapidus A."/>
            <person name="Copeland A."/>
            <person name="Pitluck S."/>
            <person name="Goodwin L.A."/>
            <person name="Han C."/>
            <person name="Tapia R."/>
            <person name="Brambilla E.M."/>
            <person name="Potter G."/>
            <person name="Land M."/>
            <person name="Ivanova N."/>
            <person name="Rohde M."/>
            <person name="Goker M."/>
            <person name="Detter J.C."/>
            <person name="Li W.J."/>
            <person name="Kyrpides N.C."/>
            <person name="Woyke T."/>
        </authorList>
    </citation>
    <scope>NUCLEOTIDE SEQUENCE [LARGE SCALE GENOMIC DNA]</scope>
    <source>
        <strain evidence="5 6">XMU15</strain>
    </source>
</reference>
<sequence>MAEQSGARHRLRYDVNLSMLFTELPLLRRPEAARKAGFDAIEFWWPFQQAVPDDADVDAFVSAVSDAGVRLVGLNFFAGDMPSGDRGLVSWVGRETEFRDSVDVAIGIARRLDCRTFNALYGNRIDGVEPARQDELALSTLDYLAGVVEPVGGQVVLEPLSAAPKYPLRTAAEAVAVLDKLGRANVTLLADLYHLAVNGDDLGGVIDEYAGRVGHVQVADAPGRGEPGSGELDIDGCLAALESAGYAGYVGLEYKPTSDSQSSLHWLPRERRAL</sequence>
<dbReference type="SUPFAM" id="SSF51658">
    <property type="entry name" value="Xylose isomerase-like"/>
    <property type="match status" value="1"/>
</dbReference>
<dbReference type="InterPro" id="IPR036237">
    <property type="entry name" value="Xyl_isomerase-like_sf"/>
</dbReference>
<keyword evidence="1 2" id="KW-0413">Isomerase</keyword>
<dbReference type="RefSeq" id="WP_009152994.1">
    <property type="nucleotide sequence ID" value="NZ_CM001439.1"/>
</dbReference>
<dbReference type="Pfam" id="PF01261">
    <property type="entry name" value="AP_endonuc_2"/>
    <property type="match status" value="1"/>
</dbReference>
<evidence type="ECO:0000256" key="2">
    <source>
        <dbReference type="PIRNR" id="PIRNR006241"/>
    </source>
</evidence>
<dbReference type="HOGENOM" id="CLU_050006_1_0_11"/>